<feature type="domain" description="Amino acid transporter transmembrane" evidence="8">
    <location>
        <begin position="451"/>
        <end position="835"/>
    </location>
</feature>
<feature type="compositionally biased region" description="Polar residues" evidence="6">
    <location>
        <begin position="64"/>
        <end position="73"/>
    </location>
</feature>
<evidence type="ECO:0000256" key="6">
    <source>
        <dbReference type="SAM" id="MobiDB-lite"/>
    </source>
</evidence>
<feature type="region of interest" description="Disordered" evidence="6">
    <location>
        <begin position="360"/>
        <end position="380"/>
    </location>
</feature>
<feature type="region of interest" description="Disordered" evidence="6">
    <location>
        <begin position="399"/>
        <end position="449"/>
    </location>
</feature>
<keyword evidence="3 7" id="KW-0812">Transmembrane</keyword>
<evidence type="ECO:0000256" key="5">
    <source>
        <dbReference type="ARBA" id="ARBA00023136"/>
    </source>
</evidence>
<evidence type="ECO:0000256" key="3">
    <source>
        <dbReference type="ARBA" id="ARBA00022692"/>
    </source>
</evidence>
<feature type="region of interest" description="Disordered" evidence="6">
    <location>
        <begin position="198"/>
        <end position="234"/>
    </location>
</feature>
<dbReference type="InterPro" id="IPR013057">
    <property type="entry name" value="AA_transpt_TM"/>
</dbReference>
<sequence>MQRPTSPSPSSTPVPQIPPHPSHSSSPQPMGQPVGSPLYGSPRRSPAPGAFSSGPAGSSPRARTPSNAASQLPVNALPDQPALQPQLTDAQKADVIRRHLLTADEQHRVALDQALASSSPHRAAGAAFPQLHPGSAGGAGPTAPPEAGDGDEYPTPYHLEGGDVVAGVYKWANQQAAQAAEGGSSSATPGASGIGAALAGGAGRPASVRRSKSLASVRDPPGSRRVSLAGAGPAADSRATFRAGIAHDVGADALAGQAVAVDEPELESGLSTAEMLQPGGFRRDFVFRKMGTTAPAAGDTSEVSSLHSGVGAPGASGAVSPRNASGVSLAPPSARPPTRSFIDFLSLYGHFGGEDLEDIDEEDEEDDEADDLGLEEEEIGSGAVSPGLVVRRKILPSGARGVPQVSDPHGGAGANERTPLVRARSSMRGESRHKKRISASTGREGPTSGDATVTQAVMMLLKSFVGTGVLFLGKAFYNGGILFSTVVLCFIAMISLYSFLLLVEASQVVHGSFGDIGGALYGKGMRWAILSAIVISQIGFVSAYTIFVSQNLQAFFMAVTNCRTYISIPYLIMAQLVIFLPLAMIRNIQKLSGTALVADAFILIGLIYIFSNEIGVLVEHGAADVALFNQKEFPLLIGTAVFAFEGIGLILPVANSMKEPKKFPRVLTGVMVGTMLLFAGGGLLAYLAYGSDVQTVVFINLPQDDKLVSASQFLYSIAILLSTPLQLFPAVRIMENGIFPSWRSGKRSLKVKWEKNAFRTLTVVGTSAIAWAGATDLDKFVSLIGSVACVPLGFVFPPLLHYKACAHTTRQKVADIALLVFGVIAAIFSTSQTIQLFASGDQAAPPTFGSCPPHA</sequence>
<dbReference type="AlphaFoldDB" id="A0AAV5GM46"/>
<protein>
    <recommendedName>
        <fullName evidence="8">Amino acid transporter transmembrane domain-containing protein</fullName>
    </recommendedName>
</protein>
<dbReference type="Pfam" id="PF01490">
    <property type="entry name" value="Aa_trans"/>
    <property type="match status" value="1"/>
</dbReference>
<comment type="similarity">
    <text evidence="2">Belongs to the amino acid/polyamine transporter 2 family.</text>
</comment>
<feature type="transmembrane region" description="Helical" evidence="7">
    <location>
        <begin position="666"/>
        <end position="689"/>
    </location>
</feature>
<evidence type="ECO:0000256" key="2">
    <source>
        <dbReference type="ARBA" id="ARBA00008066"/>
    </source>
</evidence>
<dbReference type="GO" id="GO:0015179">
    <property type="term" value="F:L-amino acid transmembrane transporter activity"/>
    <property type="evidence" value="ECO:0007669"/>
    <property type="project" value="TreeGrafter"/>
</dbReference>
<dbReference type="PANTHER" id="PTHR22950:SF666">
    <property type="entry name" value="VACUOLAR AMINO ACID TRANSPORTER 4"/>
    <property type="match status" value="1"/>
</dbReference>
<feature type="transmembrane region" description="Helical" evidence="7">
    <location>
        <begin position="481"/>
        <end position="503"/>
    </location>
</feature>
<keyword evidence="10" id="KW-1185">Reference proteome</keyword>
<evidence type="ECO:0000313" key="9">
    <source>
        <dbReference type="EMBL" id="GJN93680.1"/>
    </source>
</evidence>
<feature type="transmembrane region" description="Helical" evidence="7">
    <location>
        <begin position="567"/>
        <end position="584"/>
    </location>
</feature>
<feature type="transmembrane region" description="Helical" evidence="7">
    <location>
        <begin position="713"/>
        <end position="735"/>
    </location>
</feature>
<dbReference type="EMBL" id="BQKY01000014">
    <property type="protein sequence ID" value="GJN93680.1"/>
    <property type="molecule type" value="Genomic_DNA"/>
</dbReference>
<feature type="region of interest" description="Disordered" evidence="6">
    <location>
        <begin position="116"/>
        <end position="156"/>
    </location>
</feature>
<dbReference type="PANTHER" id="PTHR22950">
    <property type="entry name" value="AMINO ACID TRANSPORTER"/>
    <property type="match status" value="1"/>
</dbReference>
<dbReference type="Gene3D" id="1.20.1740.10">
    <property type="entry name" value="Amino acid/polyamine transporter I"/>
    <property type="match status" value="1"/>
</dbReference>
<feature type="compositionally biased region" description="Pro residues" evidence="6">
    <location>
        <begin position="1"/>
        <end position="21"/>
    </location>
</feature>
<feature type="compositionally biased region" description="Acidic residues" evidence="6">
    <location>
        <begin position="360"/>
        <end position="379"/>
    </location>
</feature>
<keyword evidence="4 7" id="KW-1133">Transmembrane helix</keyword>
<dbReference type="Proteomes" id="UP001342314">
    <property type="component" value="Unassembled WGS sequence"/>
</dbReference>
<feature type="compositionally biased region" description="Low complexity" evidence="6">
    <location>
        <begin position="308"/>
        <end position="321"/>
    </location>
</feature>
<comment type="caution">
    <text evidence="9">The sequence shown here is derived from an EMBL/GenBank/DDBJ whole genome shotgun (WGS) entry which is preliminary data.</text>
</comment>
<evidence type="ECO:0000256" key="4">
    <source>
        <dbReference type="ARBA" id="ARBA00022989"/>
    </source>
</evidence>
<feature type="transmembrane region" description="Helical" evidence="7">
    <location>
        <begin position="633"/>
        <end position="654"/>
    </location>
</feature>
<feature type="compositionally biased region" description="Low complexity" evidence="6">
    <location>
        <begin position="44"/>
        <end position="63"/>
    </location>
</feature>
<feature type="transmembrane region" description="Helical" evidence="7">
    <location>
        <begin position="524"/>
        <end position="547"/>
    </location>
</feature>
<feature type="transmembrane region" description="Helical" evidence="7">
    <location>
        <begin position="756"/>
        <end position="774"/>
    </location>
</feature>
<feature type="transmembrane region" description="Helical" evidence="7">
    <location>
        <begin position="813"/>
        <end position="838"/>
    </location>
</feature>
<feature type="transmembrane region" description="Helical" evidence="7">
    <location>
        <begin position="591"/>
        <end position="610"/>
    </location>
</feature>
<feature type="region of interest" description="Disordered" evidence="6">
    <location>
        <begin position="1"/>
        <end position="89"/>
    </location>
</feature>
<evidence type="ECO:0000313" key="10">
    <source>
        <dbReference type="Proteomes" id="UP001342314"/>
    </source>
</evidence>
<name>A0AAV5GM46_9BASI</name>
<evidence type="ECO:0000256" key="7">
    <source>
        <dbReference type="SAM" id="Phobius"/>
    </source>
</evidence>
<keyword evidence="5 7" id="KW-0472">Membrane</keyword>
<evidence type="ECO:0000259" key="8">
    <source>
        <dbReference type="Pfam" id="PF01490"/>
    </source>
</evidence>
<feature type="transmembrane region" description="Helical" evidence="7">
    <location>
        <begin position="780"/>
        <end position="801"/>
    </location>
</feature>
<organism evidence="9 10">
    <name type="scientific">Rhodotorula paludigena</name>
    <dbReference type="NCBI Taxonomy" id="86838"/>
    <lineage>
        <taxon>Eukaryota</taxon>
        <taxon>Fungi</taxon>
        <taxon>Dikarya</taxon>
        <taxon>Basidiomycota</taxon>
        <taxon>Pucciniomycotina</taxon>
        <taxon>Microbotryomycetes</taxon>
        <taxon>Sporidiobolales</taxon>
        <taxon>Sporidiobolaceae</taxon>
        <taxon>Rhodotorula</taxon>
    </lineage>
</organism>
<proteinExistence type="inferred from homology"/>
<reference evidence="9 10" key="1">
    <citation type="submission" date="2021-12" db="EMBL/GenBank/DDBJ databases">
        <title>High titer production of polyol ester of fatty acids by Rhodotorula paludigena BS15 towards product separation-free biomass refinery.</title>
        <authorList>
            <person name="Mano J."/>
            <person name="Ono H."/>
            <person name="Tanaka T."/>
            <person name="Naito K."/>
            <person name="Sushida H."/>
            <person name="Ike M."/>
            <person name="Tokuyasu K."/>
            <person name="Kitaoka M."/>
        </authorList>
    </citation>
    <scope>NUCLEOTIDE SEQUENCE [LARGE SCALE GENOMIC DNA]</scope>
    <source>
        <strain evidence="9 10">BS15</strain>
    </source>
</reference>
<feature type="region of interest" description="Disordered" evidence="6">
    <location>
        <begin position="296"/>
        <end position="335"/>
    </location>
</feature>
<dbReference type="GO" id="GO:0005774">
    <property type="term" value="C:vacuolar membrane"/>
    <property type="evidence" value="ECO:0007669"/>
    <property type="project" value="TreeGrafter"/>
</dbReference>
<accession>A0AAV5GM46</accession>
<gene>
    <name evidence="9" type="ORF">Rhopal_006737-T1</name>
</gene>
<evidence type="ECO:0000256" key="1">
    <source>
        <dbReference type="ARBA" id="ARBA00004141"/>
    </source>
</evidence>
<comment type="subcellular location">
    <subcellularLocation>
        <location evidence="1">Membrane</location>
        <topology evidence="1">Multi-pass membrane protein</topology>
    </subcellularLocation>
</comment>